<dbReference type="Pfam" id="PF02541">
    <property type="entry name" value="Ppx-GppA"/>
    <property type="match status" value="1"/>
</dbReference>
<proteinExistence type="predicted"/>
<evidence type="ECO:0000313" key="2">
    <source>
        <dbReference type="EMBL" id="MBP0601954.1"/>
    </source>
</evidence>
<dbReference type="Proteomes" id="UP000666661">
    <property type="component" value="Unassembled WGS sequence"/>
</dbReference>
<sequence length="497" mass="53455">MTEIRPRWEWRSFGRRFGAAEERLARLAPSGVQESDEIYLLSGAGENVKVRDALMDIKVLREVNADGLEQWTPVMKAGFPLPGVEAVKVLEALRLPVPTSVRESYTLDEFIGQFAAPGGTVRAVRVHKRRVRYTVDGCMAELSEVVADGKSTRTLAVESEDAAGVMRAVRGLGLEGYTNTSYPRGLAALIDDVNERYAVIDAGTNSIKFHVGERSIDGKWRTVVDRAEMTRLGEGLSQGGRIIEAAIERTIAAIASMVGEANQHGVRAIAAVGTAGLRIASNGGDVVDAIRARTGIHIEVISGEEESRMAYLAAKAGLGLNRGSLVVFDTGGGSSQFTFGHDAVVDTRFSVNVGAVSYTERFGLDRAVSPEVLREVMAAISADLSRLDGHLVPDALAGMGGAVTNITAVMHRLATYDPVVVQGSIVDRGELDRQIELYRSRDADARRAIVGLQPKRAEVILAGACVVRTIMEKLGKDSFTVSDRGLRHGVLAERFGD</sequence>
<protein>
    <recommendedName>
        <fullName evidence="1">Ppx/GppA phosphatase N-terminal domain-containing protein</fullName>
    </recommendedName>
</protein>
<keyword evidence="3" id="KW-1185">Reference proteome</keyword>
<dbReference type="CDD" id="cd24054">
    <property type="entry name" value="ASKHA_NBD_AaPPX-GppA_MtPPX2-like"/>
    <property type="match status" value="1"/>
</dbReference>
<dbReference type="InterPro" id="IPR003695">
    <property type="entry name" value="Ppx_GppA_N"/>
</dbReference>
<dbReference type="RefSeq" id="WP_209792928.1">
    <property type="nucleotide sequence ID" value="NZ_JAGIQF010000001.1"/>
</dbReference>
<reference evidence="2 3" key="1">
    <citation type="submission" date="2021-03" db="EMBL/GenBank/DDBJ databases">
        <title>Plant growth promoting bacteria isolated from wild legumes nodules and trapping Phaseolus vulgaris L. nodules in the center and southern Mexico.</title>
        <authorList>
            <person name="Estrada P."/>
        </authorList>
    </citation>
    <scope>NUCLEOTIDE SEQUENCE [LARGE SCALE GENOMIC DNA]</scope>
    <source>
        <strain evidence="2 3">MaGu-431</strain>
    </source>
</reference>
<comment type="caution">
    <text evidence="2">The sequence shown here is derived from an EMBL/GenBank/DDBJ whole genome shotgun (WGS) entry which is preliminary data.</text>
</comment>
<feature type="domain" description="Ppx/GppA phosphatase N-terminal" evidence="1">
    <location>
        <begin position="217"/>
        <end position="493"/>
    </location>
</feature>
<dbReference type="SUPFAM" id="SSF53067">
    <property type="entry name" value="Actin-like ATPase domain"/>
    <property type="match status" value="2"/>
</dbReference>
<dbReference type="EMBL" id="JAGIQF010000001">
    <property type="protein sequence ID" value="MBP0601954.1"/>
    <property type="molecule type" value="Genomic_DNA"/>
</dbReference>
<dbReference type="Gene3D" id="3.30.420.150">
    <property type="entry name" value="Exopolyphosphatase. Domain 2"/>
    <property type="match status" value="1"/>
</dbReference>
<dbReference type="Gene3D" id="3.30.420.40">
    <property type="match status" value="1"/>
</dbReference>
<evidence type="ECO:0000313" key="3">
    <source>
        <dbReference type="Proteomes" id="UP000666661"/>
    </source>
</evidence>
<name>A0ABS4B397_9GAMM</name>
<dbReference type="InterPro" id="IPR043129">
    <property type="entry name" value="ATPase_NBD"/>
</dbReference>
<dbReference type="InterPro" id="IPR050273">
    <property type="entry name" value="GppA/Ppx_hydrolase"/>
</dbReference>
<gene>
    <name evidence="2" type="ORF">J8I01_05400</name>
</gene>
<organism evidence="2 3">
    <name type="scientific">Aeromonas sanarellii</name>
    <dbReference type="NCBI Taxonomy" id="633415"/>
    <lineage>
        <taxon>Bacteria</taxon>
        <taxon>Pseudomonadati</taxon>
        <taxon>Pseudomonadota</taxon>
        <taxon>Gammaproteobacteria</taxon>
        <taxon>Aeromonadales</taxon>
        <taxon>Aeromonadaceae</taxon>
        <taxon>Aeromonas</taxon>
    </lineage>
</organism>
<dbReference type="PANTHER" id="PTHR30005:SF0">
    <property type="entry name" value="RETROGRADE REGULATION PROTEIN 2"/>
    <property type="match status" value="1"/>
</dbReference>
<accession>A0ABS4B397</accession>
<evidence type="ECO:0000259" key="1">
    <source>
        <dbReference type="Pfam" id="PF02541"/>
    </source>
</evidence>
<dbReference type="PANTHER" id="PTHR30005">
    <property type="entry name" value="EXOPOLYPHOSPHATASE"/>
    <property type="match status" value="1"/>
</dbReference>